<organism evidence="1 2">
    <name type="scientific">Fusarium decemcellulare</name>
    <dbReference type="NCBI Taxonomy" id="57161"/>
    <lineage>
        <taxon>Eukaryota</taxon>
        <taxon>Fungi</taxon>
        <taxon>Dikarya</taxon>
        <taxon>Ascomycota</taxon>
        <taxon>Pezizomycotina</taxon>
        <taxon>Sordariomycetes</taxon>
        <taxon>Hypocreomycetidae</taxon>
        <taxon>Hypocreales</taxon>
        <taxon>Nectriaceae</taxon>
        <taxon>Fusarium</taxon>
        <taxon>Fusarium decemcellulare species complex</taxon>
    </lineage>
</organism>
<reference evidence="1" key="1">
    <citation type="submission" date="2022-08" db="EMBL/GenBank/DDBJ databases">
        <title>Genome Sequence of Fusarium decemcellulare.</title>
        <authorList>
            <person name="Buettner E."/>
        </authorList>
    </citation>
    <scope>NUCLEOTIDE SEQUENCE</scope>
    <source>
        <strain evidence="1">Babe19</strain>
    </source>
</reference>
<comment type="caution">
    <text evidence="1">The sequence shown here is derived from an EMBL/GenBank/DDBJ whole genome shotgun (WGS) entry which is preliminary data.</text>
</comment>
<protein>
    <submittedName>
        <fullName evidence="1">Uncharacterized protein</fullName>
    </submittedName>
</protein>
<keyword evidence="2" id="KW-1185">Reference proteome</keyword>
<evidence type="ECO:0000313" key="2">
    <source>
        <dbReference type="Proteomes" id="UP001148629"/>
    </source>
</evidence>
<accession>A0ACC1S6H9</accession>
<dbReference type="EMBL" id="JANRMS010000897">
    <property type="protein sequence ID" value="KAJ3533110.1"/>
    <property type="molecule type" value="Genomic_DNA"/>
</dbReference>
<evidence type="ECO:0000313" key="1">
    <source>
        <dbReference type="EMBL" id="KAJ3533110.1"/>
    </source>
</evidence>
<sequence length="520" mass="58052">MHFSTFACLALVALAQAQFKSCARYWPTVTPGERFTVNAKCHLFPGYPKQFGKTKVTVAYTEKWDSFASKSIKAIAPVLQKALSESIDYYDDFANLPDQVVVILTTAINGPFTAETYYPVDKTPPCQIRTFKRWTIESTSNVPRSLQVIAHELYHCIQSLVLGDIEGSLWVMEGSANYFSNLVFPRSNVEWPGKEYNYNPALPIYAQVGRDIYTTSLFFQSLEDTRSRDYLHNWVLKTVPTSSNIEERARLSDLANFADDFYLFAKQFSLKTIEDTSKVLVNPKLLKTIKPIQVPVSMNAAGTLGTASLHTTPFTINVFEISLKPGQSVFVYSSANDNQRVAYRRPGEHAWHDIPDSPTARSQGRISLACDEKGTAERLIILFVSTADVKSDKVQITVKRESLTKCGKRSGFVLYPLFNPKTGGAACPPKTHFSDRAAWCCPDGMELDVHVASEVSICCPTSADCSKEVIPNNLRCADPEWVLWTQEFRQIGCCMKGYVPNALRYCVKASKPGPHFSAIG</sequence>
<dbReference type="Proteomes" id="UP001148629">
    <property type="component" value="Unassembled WGS sequence"/>
</dbReference>
<gene>
    <name evidence="1" type="ORF">NM208_g8137</name>
</gene>
<name>A0ACC1S6H9_9HYPO</name>
<proteinExistence type="predicted"/>